<evidence type="ECO:0000256" key="2">
    <source>
        <dbReference type="ARBA" id="ARBA00012323"/>
    </source>
</evidence>
<dbReference type="NCBIfam" id="TIGR00744">
    <property type="entry name" value="ROK_glcA_fam"/>
    <property type="match status" value="1"/>
</dbReference>
<evidence type="ECO:0000256" key="7">
    <source>
        <dbReference type="ARBA" id="ARBA00022840"/>
    </source>
</evidence>
<dbReference type="GO" id="GO:0004340">
    <property type="term" value="F:glucokinase activity"/>
    <property type="evidence" value="ECO:0007669"/>
    <property type="project" value="UniProtKB-EC"/>
</dbReference>
<dbReference type="GO" id="GO:0005524">
    <property type="term" value="F:ATP binding"/>
    <property type="evidence" value="ECO:0007669"/>
    <property type="project" value="UniProtKB-KW"/>
</dbReference>
<evidence type="ECO:0000313" key="10">
    <source>
        <dbReference type="Proteomes" id="UP000294743"/>
    </source>
</evidence>
<keyword evidence="4" id="KW-0808">Transferase</keyword>
<keyword evidence="10" id="KW-1185">Reference proteome</keyword>
<dbReference type="InterPro" id="IPR004654">
    <property type="entry name" value="ROK_glcA"/>
</dbReference>
<dbReference type="PANTHER" id="PTHR18964">
    <property type="entry name" value="ROK (REPRESSOR, ORF, KINASE) FAMILY"/>
    <property type="match status" value="1"/>
</dbReference>
<dbReference type="InterPro" id="IPR043129">
    <property type="entry name" value="ATPase_NBD"/>
</dbReference>
<keyword evidence="6 9" id="KW-0418">Kinase</keyword>
<sequence>MNEKDIVIGIDLGGTTTKFGMYTSEGTCLETWTIPTDTNEAGKQIVPNMCKSILSTLVDKNYTSKQLLGIGIGAPGVVSQEEGTVKNAFNLGWAKTQDIRKTFQQYDLDVPLYLTNDANCAAYGEASVSHASNIVFITLGTGVGGGVVINNSILTGTANSAGEIGHLHSSLNYGFTCTCGNENCLETVASATGIVNVAYVESKTFMEDSKLQKAIENDEEITAKLVFDLVKENDKLACKGVDVITYDLGVACANIANIVNPESVIIGGGVSQAGNILLHKIVSVFEKVAFPLVRQSTDIKLATLGNDAGITGAAQMVIQGEAKYDENF</sequence>
<dbReference type="Pfam" id="PF00480">
    <property type="entry name" value="ROK"/>
    <property type="match status" value="1"/>
</dbReference>
<name>A0A4R7ZFU9_9FIRM</name>
<keyword evidence="7" id="KW-0067">ATP-binding</keyword>
<evidence type="ECO:0000256" key="4">
    <source>
        <dbReference type="ARBA" id="ARBA00022679"/>
    </source>
</evidence>
<evidence type="ECO:0000313" key="9">
    <source>
        <dbReference type="EMBL" id="TDW16182.1"/>
    </source>
</evidence>
<dbReference type="InterPro" id="IPR049874">
    <property type="entry name" value="ROK_cs"/>
</dbReference>
<dbReference type="RefSeq" id="WP_134170105.1">
    <property type="nucleotide sequence ID" value="NZ_SODD01000027.1"/>
</dbReference>
<evidence type="ECO:0000256" key="1">
    <source>
        <dbReference type="ARBA" id="ARBA00006479"/>
    </source>
</evidence>
<dbReference type="GO" id="GO:0006096">
    <property type="term" value="P:glycolytic process"/>
    <property type="evidence" value="ECO:0007669"/>
    <property type="project" value="InterPro"/>
</dbReference>
<dbReference type="GO" id="GO:0005737">
    <property type="term" value="C:cytoplasm"/>
    <property type="evidence" value="ECO:0007669"/>
    <property type="project" value="InterPro"/>
</dbReference>
<keyword evidence="5" id="KW-0547">Nucleotide-binding</keyword>
<dbReference type="Gene3D" id="3.30.420.40">
    <property type="match status" value="2"/>
</dbReference>
<accession>A0A4R7ZFU9</accession>
<dbReference type="OrthoDB" id="9810372at2"/>
<dbReference type="EC" id="2.7.1.2" evidence="2"/>
<evidence type="ECO:0000256" key="5">
    <source>
        <dbReference type="ARBA" id="ARBA00022741"/>
    </source>
</evidence>
<dbReference type="Proteomes" id="UP000294743">
    <property type="component" value="Unassembled WGS sequence"/>
</dbReference>
<dbReference type="EMBL" id="SODD01000027">
    <property type="protein sequence ID" value="TDW16182.1"/>
    <property type="molecule type" value="Genomic_DNA"/>
</dbReference>
<evidence type="ECO:0000256" key="8">
    <source>
        <dbReference type="ARBA" id="ARBA00032386"/>
    </source>
</evidence>
<gene>
    <name evidence="9" type="ORF">EDD63_1279</name>
</gene>
<dbReference type="PROSITE" id="PS01125">
    <property type="entry name" value="ROK"/>
    <property type="match status" value="1"/>
</dbReference>
<proteinExistence type="inferred from homology"/>
<evidence type="ECO:0000256" key="3">
    <source>
        <dbReference type="ARBA" id="ARBA00014701"/>
    </source>
</evidence>
<protein>
    <recommendedName>
        <fullName evidence="3">Glucokinase</fullName>
        <ecNumber evidence="2">2.7.1.2</ecNumber>
    </recommendedName>
    <alternativeName>
        <fullName evidence="8">Glucose kinase</fullName>
    </alternativeName>
</protein>
<dbReference type="PANTHER" id="PTHR18964:SF149">
    <property type="entry name" value="BIFUNCTIONAL UDP-N-ACETYLGLUCOSAMINE 2-EPIMERASE_N-ACETYLMANNOSAMINE KINASE"/>
    <property type="match status" value="1"/>
</dbReference>
<comment type="similarity">
    <text evidence="1">Belongs to the ROK (NagC/XylR) family.</text>
</comment>
<evidence type="ECO:0000256" key="6">
    <source>
        <dbReference type="ARBA" id="ARBA00022777"/>
    </source>
</evidence>
<dbReference type="SUPFAM" id="SSF53067">
    <property type="entry name" value="Actin-like ATPase domain"/>
    <property type="match status" value="1"/>
</dbReference>
<reference evidence="9 10" key="1">
    <citation type="submission" date="2019-03" db="EMBL/GenBank/DDBJ databases">
        <title>Genomic Encyclopedia of Type Strains, Phase IV (KMG-IV): sequencing the most valuable type-strain genomes for metagenomic binning, comparative biology and taxonomic classification.</title>
        <authorList>
            <person name="Goeker M."/>
        </authorList>
    </citation>
    <scope>NUCLEOTIDE SEQUENCE [LARGE SCALE GENOMIC DNA]</scope>
    <source>
        <strain evidence="9 10">DSM 28867</strain>
    </source>
</reference>
<organism evidence="9 10">
    <name type="scientific">Breznakia blatticola</name>
    <dbReference type="NCBI Taxonomy" id="1754012"/>
    <lineage>
        <taxon>Bacteria</taxon>
        <taxon>Bacillati</taxon>
        <taxon>Bacillota</taxon>
        <taxon>Erysipelotrichia</taxon>
        <taxon>Erysipelotrichales</taxon>
        <taxon>Erysipelotrichaceae</taxon>
        <taxon>Breznakia</taxon>
    </lineage>
</organism>
<comment type="caution">
    <text evidence="9">The sequence shown here is derived from an EMBL/GenBank/DDBJ whole genome shotgun (WGS) entry which is preliminary data.</text>
</comment>
<dbReference type="AlphaFoldDB" id="A0A4R7ZFU9"/>
<dbReference type="InterPro" id="IPR000600">
    <property type="entry name" value="ROK"/>
</dbReference>